<comment type="subcellular location">
    <subcellularLocation>
        <location evidence="1">Cell outer membrane</location>
    </subcellularLocation>
</comment>
<feature type="chain" id="PRO_5045221194" evidence="9">
    <location>
        <begin position="24"/>
        <end position="345"/>
    </location>
</feature>
<dbReference type="PANTHER" id="PTHR30026">
    <property type="entry name" value="OUTER MEMBRANE PROTEIN TOLC"/>
    <property type="match status" value="1"/>
</dbReference>
<dbReference type="Pfam" id="PF02321">
    <property type="entry name" value="OEP"/>
    <property type="match status" value="1"/>
</dbReference>
<evidence type="ECO:0000256" key="7">
    <source>
        <dbReference type="ARBA" id="ARBA00023237"/>
    </source>
</evidence>
<keyword evidence="11" id="KW-1185">Reference proteome</keyword>
<keyword evidence="6" id="KW-0472">Membrane</keyword>
<dbReference type="Gene3D" id="1.20.1600.10">
    <property type="entry name" value="Outer membrane efflux proteins (OEP)"/>
    <property type="match status" value="1"/>
</dbReference>
<gene>
    <name evidence="10" type="ORF">ACFQBQ_01200</name>
</gene>
<comment type="similarity">
    <text evidence="2">Belongs to the outer membrane factor (OMF) (TC 1.B.17) family.</text>
</comment>
<keyword evidence="3" id="KW-0813">Transport</keyword>
<name>A0ABW1Z3U7_9BACT</name>
<evidence type="ECO:0000256" key="2">
    <source>
        <dbReference type="ARBA" id="ARBA00007613"/>
    </source>
</evidence>
<accession>A0ABW1Z3U7</accession>
<evidence type="ECO:0000313" key="11">
    <source>
        <dbReference type="Proteomes" id="UP001596391"/>
    </source>
</evidence>
<organism evidence="10 11">
    <name type="scientific">Granulicella cerasi</name>
    <dbReference type="NCBI Taxonomy" id="741063"/>
    <lineage>
        <taxon>Bacteria</taxon>
        <taxon>Pseudomonadati</taxon>
        <taxon>Acidobacteriota</taxon>
        <taxon>Terriglobia</taxon>
        <taxon>Terriglobales</taxon>
        <taxon>Acidobacteriaceae</taxon>
        <taxon>Granulicella</taxon>
    </lineage>
</organism>
<dbReference type="PANTHER" id="PTHR30026:SF20">
    <property type="entry name" value="OUTER MEMBRANE PROTEIN TOLC"/>
    <property type="match status" value="1"/>
</dbReference>
<evidence type="ECO:0000256" key="9">
    <source>
        <dbReference type="SAM" id="SignalP"/>
    </source>
</evidence>
<keyword evidence="4" id="KW-1134">Transmembrane beta strand</keyword>
<protein>
    <submittedName>
        <fullName evidence="10">TolC family protein</fullName>
    </submittedName>
</protein>
<dbReference type="InterPro" id="IPR051906">
    <property type="entry name" value="TolC-like"/>
</dbReference>
<evidence type="ECO:0000256" key="5">
    <source>
        <dbReference type="ARBA" id="ARBA00022692"/>
    </source>
</evidence>
<evidence type="ECO:0000256" key="8">
    <source>
        <dbReference type="SAM" id="MobiDB-lite"/>
    </source>
</evidence>
<evidence type="ECO:0000256" key="3">
    <source>
        <dbReference type="ARBA" id="ARBA00022448"/>
    </source>
</evidence>
<keyword evidence="7" id="KW-0998">Cell outer membrane</keyword>
<keyword evidence="9" id="KW-0732">Signal</keyword>
<reference evidence="11" key="1">
    <citation type="journal article" date="2019" name="Int. J. Syst. Evol. Microbiol.">
        <title>The Global Catalogue of Microorganisms (GCM) 10K type strain sequencing project: providing services to taxonomists for standard genome sequencing and annotation.</title>
        <authorList>
            <consortium name="The Broad Institute Genomics Platform"/>
            <consortium name="The Broad Institute Genome Sequencing Center for Infectious Disease"/>
            <person name="Wu L."/>
            <person name="Ma J."/>
        </authorList>
    </citation>
    <scope>NUCLEOTIDE SEQUENCE [LARGE SCALE GENOMIC DNA]</scope>
    <source>
        <strain evidence="11">CGMCC 1.16026</strain>
    </source>
</reference>
<evidence type="ECO:0000256" key="4">
    <source>
        <dbReference type="ARBA" id="ARBA00022452"/>
    </source>
</evidence>
<dbReference type="RefSeq" id="WP_390233530.1">
    <property type="nucleotide sequence ID" value="NZ_JBHSWI010000001.1"/>
</dbReference>
<comment type="caution">
    <text evidence="10">The sequence shown here is derived from an EMBL/GenBank/DDBJ whole genome shotgun (WGS) entry which is preliminary data.</text>
</comment>
<feature type="region of interest" description="Disordered" evidence="8">
    <location>
        <begin position="299"/>
        <end position="345"/>
    </location>
</feature>
<dbReference type="EMBL" id="JBHSWI010000001">
    <property type="protein sequence ID" value="MFC6644230.1"/>
    <property type="molecule type" value="Genomic_DNA"/>
</dbReference>
<dbReference type="SUPFAM" id="SSF56954">
    <property type="entry name" value="Outer membrane efflux proteins (OEP)"/>
    <property type="match status" value="1"/>
</dbReference>
<dbReference type="InterPro" id="IPR003423">
    <property type="entry name" value="OMP_efflux"/>
</dbReference>
<feature type="compositionally biased region" description="Polar residues" evidence="8">
    <location>
        <begin position="330"/>
        <end position="345"/>
    </location>
</feature>
<evidence type="ECO:0000256" key="1">
    <source>
        <dbReference type="ARBA" id="ARBA00004442"/>
    </source>
</evidence>
<evidence type="ECO:0000256" key="6">
    <source>
        <dbReference type="ARBA" id="ARBA00023136"/>
    </source>
</evidence>
<proteinExistence type="inferred from homology"/>
<keyword evidence="5" id="KW-0812">Transmembrane</keyword>
<dbReference type="Proteomes" id="UP001596391">
    <property type="component" value="Unassembled WGS sequence"/>
</dbReference>
<feature type="signal peptide" evidence="9">
    <location>
        <begin position="1"/>
        <end position="23"/>
    </location>
</feature>
<evidence type="ECO:0000313" key="10">
    <source>
        <dbReference type="EMBL" id="MFC6644230.1"/>
    </source>
</evidence>
<sequence length="345" mass="37052">MQRRFLHAALGFAIATVASTAYAQISLSSAVDLALRSDPRVQSARADADKARATLSEAKSAYVPVVGAVGGVGKGTGVPLSVPTIFTISAQSLVWNASQVDYIRAAHFGWNATQFALQQAEDDVAEDAVYTYLALNNAQQRKAAAQRALDHAAKLVRITQDRVNSGVDAHIELPRAHRTMIGIQLQMLTTDSEVAQLSDHLARLTGLNGSQPSTESDTIPSIPDVATLTSEHLPPETISPALEAAQANERAKMSQASADSKYLYRPIVGFGANYARITTDFSSYSTYYPAFKKDDLSRNSLPSASRSTFRCSTRRTAPKPASLPQKPARRTSTPSALATSSWRDA</sequence>